<accession>A0A9P5YNK7</accession>
<gene>
    <name evidence="2" type="ORF">BDN70DRAFT_525861</name>
</gene>
<sequence>MRGEREGGTDGVRGKSNETRYSEHLWFISIDCPARPLHLRLRTTLHAMWVSLRLCIYISSYMRSLVMLMLLQDTYMLLHLDYRPSIDASKTETKTLECY</sequence>
<evidence type="ECO:0000256" key="1">
    <source>
        <dbReference type="SAM" id="Phobius"/>
    </source>
</evidence>
<comment type="caution">
    <text evidence="2">The sequence shown here is derived from an EMBL/GenBank/DDBJ whole genome shotgun (WGS) entry which is preliminary data.</text>
</comment>
<keyword evidence="1" id="KW-0812">Transmembrane</keyword>
<name>A0A9P5YNK7_9AGAR</name>
<dbReference type="EMBL" id="MU155611">
    <property type="protein sequence ID" value="KAF9471869.1"/>
    <property type="molecule type" value="Genomic_DNA"/>
</dbReference>
<keyword evidence="1" id="KW-0472">Membrane</keyword>
<feature type="transmembrane region" description="Helical" evidence="1">
    <location>
        <begin position="50"/>
        <end position="71"/>
    </location>
</feature>
<organism evidence="2 3">
    <name type="scientific">Pholiota conissans</name>
    <dbReference type="NCBI Taxonomy" id="109636"/>
    <lineage>
        <taxon>Eukaryota</taxon>
        <taxon>Fungi</taxon>
        <taxon>Dikarya</taxon>
        <taxon>Basidiomycota</taxon>
        <taxon>Agaricomycotina</taxon>
        <taxon>Agaricomycetes</taxon>
        <taxon>Agaricomycetidae</taxon>
        <taxon>Agaricales</taxon>
        <taxon>Agaricineae</taxon>
        <taxon>Strophariaceae</taxon>
        <taxon>Pholiota</taxon>
    </lineage>
</organism>
<reference evidence="2" key="1">
    <citation type="submission" date="2020-11" db="EMBL/GenBank/DDBJ databases">
        <authorList>
            <consortium name="DOE Joint Genome Institute"/>
            <person name="Ahrendt S."/>
            <person name="Riley R."/>
            <person name="Andreopoulos W."/>
            <person name="Labutti K."/>
            <person name="Pangilinan J."/>
            <person name="Ruiz-Duenas F.J."/>
            <person name="Barrasa J.M."/>
            <person name="Sanchez-Garcia M."/>
            <person name="Camarero S."/>
            <person name="Miyauchi S."/>
            <person name="Serrano A."/>
            <person name="Linde D."/>
            <person name="Babiker R."/>
            <person name="Drula E."/>
            <person name="Ayuso-Fernandez I."/>
            <person name="Pacheco R."/>
            <person name="Padilla G."/>
            <person name="Ferreira P."/>
            <person name="Barriuso J."/>
            <person name="Kellner H."/>
            <person name="Castanera R."/>
            <person name="Alfaro M."/>
            <person name="Ramirez L."/>
            <person name="Pisabarro A.G."/>
            <person name="Kuo A."/>
            <person name="Tritt A."/>
            <person name="Lipzen A."/>
            <person name="He G."/>
            <person name="Yan M."/>
            <person name="Ng V."/>
            <person name="Cullen D."/>
            <person name="Martin F."/>
            <person name="Rosso M.-N."/>
            <person name="Henrissat B."/>
            <person name="Hibbett D."/>
            <person name="Martinez A.T."/>
            <person name="Grigoriev I.V."/>
        </authorList>
    </citation>
    <scope>NUCLEOTIDE SEQUENCE</scope>
    <source>
        <strain evidence="2">CIRM-BRFM 674</strain>
    </source>
</reference>
<keyword evidence="1" id="KW-1133">Transmembrane helix</keyword>
<proteinExistence type="predicted"/>
<dbReference type="AlphaFoldDB" id="A0A9P5YNK7"/>
<dbReference type="Proteomes" id="UP000807469">
    <property type="component" value="Unassembled WGS sequence"/>
</dbReference>
<evidence type="ECO:0000313" key="3">
    <source>
        <dbReference type="Proteomes" id="UP000807469"/>
    </source>
</evidence>
<keyword evidence="3" id="KW-1185">Reference proteome</keyword>
<protein>
    <submittedName>
        <fullName evidence="2">Uncharacterized protein</fullName>
    </submittedName>
</protein>
<evidence type="ECO:0000313" key="2">
    <source>
        <dbReference type="EMBL" id="KAF9471869.1"/>
    </source>
</evidence>